<dbReference type="HOGENOM" id="CLU_041942_1_0_1"/>
<accession>A0A067QAK6</accession>
<dbReference type="SUPFAM" id="SSF52047">
    <property type="entry name" value="RNI-like"/>
    <property type="match status" value="1"/>
</dbReference>
<dbReference type="InParanoid" id="A0A067QAK6"/>
<proteinExistence type="predicted"/>
<evidence type="ECO:0008006" key="3">
    <source>
        <dbReference type="Google" id="ProtNLM"/>
    </source>
</evidence>
<keyword evidence="2" id="KW-1185">Reference proteome</keyword>
<dbReference type="Proteomes" id="UP000027265">
    <property type="component" value="Unassembled WGS sequence"/>
</dbReference>
<dbReference type="OrthoDB" id="2748701at2759"/>
<evidence type="ECO:0000313" key="2">
    <source>
        <dbReference type="Proteomes" id="UP000027265"/>
    </source>
</evidence>
<dbReference type="AlphaFoldDB" id="A0A067QAK6"/>
<gene>
    <name evidence="1" type="ORF">JAAARDRAFT_27641</name>
</gene>
<reference evidence="2" key="1">
    <citation type="journal article" date="2014" name="Proc. Natl. Acad. Sci. U.S.A.">
        <title>Extensive sampling of basidiomycete genomes demonstrates inadequacy of the white-rot/brown-rot paradigm for wood decay fungi.</title>
        <authorList>
            <person name="Riley R."/>
            <person name="Salamov A.A."/>
            <person name="Brown D.W."/>
            <person name="Nagy L.G."/>
            <person name="Floudas D."/>
            <person name="Held B.W."/>
            <person name="Levasseur A."/>
            <person name="Lombard V."/>
            <person name="Morin E."/>
            <person name="Otillar R."/>
            <person name="Lindquist E.A."/>
            <person name="Sun H."/>
            <person name="LaButti K.M."/>
            <person name="Schmutz J."/>
            <person name="Jabbour D."/>
            <person name="Luo H."/>
            <person name="Baker S.E."/>
            <person name="Pisabarro A.G."/>
            <person name="Walton J.D."/>
            <person name="Blanchette R.A."/>
            <person name="Henrissat B."/>
            <person name="Martin F."/>
            <person name="Cullen D."/>
            <person name="Hibbett D.S."/>
            <person name="Grigoriev I.V."/>
        </authorList>
    </citation>
    <scope>NUCLEOTIDE SEQUENCE [LARGE SCALE GENOMIC DNA]</scope>
    <source>
        <strain evidence="2">MUCL 33604</strain>
    </source>
</reference>
<dbReference type="EMBL" id="KL197709">
    <property type="protein sequence ID" value="KDQ63969.1"/>
    <property type="molecule type" value="Genomic_DNA"/>
</dbReference>
<name>A0A067QAK6_9AGAM</name>
<sequence>MTGRSLSLVSRYIRDASHTTRYQSVTIKGLAQLRALNLILRRLSPAFRHVRHLLVSACASRNSYENKTSGLGNPLHRNEPEVLLNAEQIRRMLQGGEIRLRLEEAQKASFKFNETLYGVLSLLSGTLETLSFTICNRFRPPPFPALKELTICGLMDDSAIPASLPSLRRLHLVGPYYNQHEILTFLRGTPLLTHLRLSGLEKTLNILHLVESILGEPDGTPHPFLREPLPLEQVLIQCRRPLHGYGSADGDYASKVRVMHMLVDIHPDKNILLLPTQAWHEDIDLMVSEEMVLWRDRMDGGEGCWDTRWLMSREDNRRLL</sequence>
<dbReference type="InterPro" id="IPR032675">
    <property type="entry name" value="LRR_dom_sf"/>
</dbReference>
<evidence type="ECO:0000313" key="1">
    <source>
        <dbReference type="EMBL" id="KDQ63969.1"/>
    </source>
</evidence>
<dbReference type="Gene3D" id="3.80.10.10">
    <property type="entry name" value="Ribonuclease Inhibitor"/>
    <property type="match status" value="1"/>
</dbReference>
<protein>
    <recommendedName>
        <fullName evidence="3">F-box domain-containing protein</fullName>
    </recommendedName>
</protein>
<organism evidence="1 2">
    <name type="scientific">Jaapia argillacea MUCL 33604</name>
    <dbReference type="NCBI Taxonomy" id="933084"/>
    <lineage>
        <taxon>Eukaryota</taxon>
        <taxon>Fungi</taxon>
        <taxon>Dikarya</taxon>
        <taxon>Basidiomycota</taxon>
        <taxon>Agaricomycotina</taxon>
        <taxon>Agaricomycetes</taxon>
        <taxon>Agaricomycetidae</taxon>
        <taxon>Jaapiales</taxon>
        <taxon>Jaapiaceae</taxon>
        <taxon>Jaapia</taxon>
    </lineage>
</organism>